<dbReference type="InterPro" id="IPR000010">
    <property type="entry name" value="Cystatin_dom"/>
</dbReference>
<dbReference type="PANTHER" id="PTHR31228:SF22">
    <property type="entry name" value="CYSTATIN_MONELLIN SUPERFAMILY PROTEIN"/>
    <property type="match status" value="1"/>
</dbReference>
<keyword evidence="1" id="KW-0646">Protease inhibitor</keyword>
<evidence type="ECO:0000313" key="6">
    <source>
        <dbReference type="Proteomes" id="UP001152523"/>
    </source>
</evidence>
<dbReference type="InterPro" id="IPR046350">
    <property type="entry name" value="Cystatin_sf"/>
</dbReference>
<sequence length="267" mass="29647">MEKIGEDPAPDSRESPSKRQKTLISHCGDQKTADASLESGEEKLIDGSNNSTARHVSDPESVEEKLSGGNSGITMPSEEEEMSADEEMVGGEFKVKVIYADNDCYMSLEDDDEEASDDSTATYDSDDSYAGNLSDYESKKDWKKGMKYNRLLSETDGFGAITVIPKAVINGIWPIKLIGKHQSNLEKYTNLAIQKYNSENDTSLEFEGIVRANLGMGSGYIYYITFRARDTVSGVVNAYEAKAFHSYVSESKHELLFVRMAQEQMEV</sequence>
<dbReference type="AlphaFoldDB" id="A0AAV0EY83"/>
<comment type="caution">
    <text evidence="5">The sequence shown here is derived from an EMBL/GenBank/DDBJ whole genome shotgun (WGS) entry which is preliminary data.</text>
</comment>
<feature type="compositionally biased region" description="Basic and acidic residues" evidence="3">
    <location>
        <begin position="55"/>
        <end position="66"/>
    </location>
</feature>
<evidence type="ECO:0000256" key="1">
    <source>
        <dbReference type="ARBA" id="ARBA00022690"/>
    </source>
</evidence>
<feature type="region of interest" description="Disordered" evidence="3">
    <location>
        <begin position="1"/>
        <end position="85"/>
    </location>
</feature>
<name>A0AAV0EY83_9ASTE</name>
<dbReference type="GO" id="GO:0004869">
    <property type="term" value="F:cysteine-type endopeptidase inhibitor activity"/>
    <property type="evidence" value="ECO:0007669"/>
    <property type="project" value="UniProtKB-KW"/>
</dbReference>
<feature type="domain" description="Cystatin" evidence="4">
    <location>
        <begin position="182"/>
        <end position="250"/>
    </location>
</feature>
<dbReference type="PANTHER" id="PTHR31228">
    <property type="entry name" value="CYSTATIN/MONELLIN SUPERFAMILY PROTEIN"/>
    <property type="match status" value="1"/>
</dbReference>
<evidence type="ECO:0000313" key="5">
    <source>
        <dbReference type="EMBL" id="CAH9128210.1"/>
    </source>
</evidence>
<dbReference type="InterPro" id="IPR006525">
    <property type="entry name" value="Cystatin-related_pln"/>
</dbReference>
<evidence type="ECO:0000256" key="3">
    <source>
        <dbReference type="SAM" id="MobiDB-lite"/>
    </source>
</evidence>
<dbReference type="Pfam" id="PF00031">
    <property type="entry name" value="Cystatin"/>
    <property type="match status" value="1"/>
</dbReference>
<feature type="region of interest" description="Disordered" evidence="3">
    <location>
        <begin position="110"/>
        <end position="130"/>
    </location>
</feature>
<dbReference type="EMBL" id="CAMAPF010000949">
    <property type="protein sequence ID" value="CAH9128210.1"/>
    <property type="molecule type" value="Genomic_DNA"/>
</dbReference>
<organism evidence="5 6">
    <name type="scientific">Cuscuta epithymum</name>
    <dbReference type="NCBI Taxonomy" id="186058"/>
    <lineage>
        <taxon>Eukaryota</taxon>
        <taxon>Viridiplantae</taxon>
        <taxon>Streptophyta</taxon>
        <taxon>Embryophyta</taxon>
        <taxon>Tracheophyta</taxon>
        <taxon>Spermatophyta</taxon>
        <taxon>Magnoliopsida</taxon>
        <taxon>eudicotyledons</taxon>
        <taxon>Gunneridae</taxon>
        <taxon>Pentapetalae</taxon>
        <taxon>asterids</taxon>
        <taxon>lamiids</taxon>
        <taxon>Solanales</taxon>
        <taxon>Convolvulaceae</taxon>
        <taxon>Cuscuteae</taxon>
        <taxon>Cuscuta</taxon>
        <taxon>Cuscuta subgen. Cuscuta</taxon>
    </lineage>
</organism>
<evidence type="ECO:0000256" key="2">
    <source>
        <dbReference type="ARBA" id="ARBA00022704"/>
    </source>
</evidence>
<protein>
    <recommendedName>
        <fullName evidence="4">Cystatin domain-containing protein</fullName>
    </recommendedName>
</protein>
<evidence type="ECO:0000259" key="4">
    <source>
        <dbReference type="Pfam" id="PF00031"/>
    </source>
</evidence>
<reference evidence="5" key="1">
    <citation type="submission" date="2022-07" db="EMBL/GenBank/DDBJ databases">
        <authorList>
            <person name="Macas J."/>
            <person name="Novak P."/>
            <person name="Neumann P."/>
        </authorList>
    </citation>
    <scope>NUCLEOTIDE SEQUENCE</scope>
</reference>
<dbReference type="NCBIfam" id="TIGR01638">
    <property type="entry name" value="Atha_cystat_rel"/>
    <property type="match status" value="1"/>
</dbReference>
<accession>A0AAV0EY83</accession>
<keyword evidence="6" id="KW-1185">Reference proteome</keyword>
<proteinExistence type="predicted"/>
<dbReference type="SUPFAM" id="SSF54403">
    <property type="entry name" value="Cystatin/monellin"/>
    <property type="match status" value="1"/>
</dbReference>
<dbReference type="Proteomes" id="UP001152523">
    <property type="component" value="Unassembled WGS sequence"/>
</dbReference>
<keyword evidence="2" id="KW-0789">Thiol protease inhibitor</keyword>
<dbReference type="Gene3D" id="3.10.450.10">
    <property type="match status" value="1"/>
</dbReference>
<feature type="compositionally biased region" description="Basic and acidic residues" evidence="3">
    <location>
        <begin position="1"/>
        <end position="17"/>
    </location>
</feature>
<gene>
    <name evidence="5" type="ORF">CEPIT_LOCUS28909</name>
</gene>